<evidence type="ECO:0000313" key="2">
    <source>
        <dbReference type="EMBL" id="OSJ02910.1"/>
    </source>
</evidence>
<evidence type="ECO:0000313" key="3">
    <source>
        <dbReference type="Proteomes" id="UP000193553"/>
    </source>
</evidence>
<accession>A0A1X3FRD1</accession>
<dbReference type="EMBL" id="NAFI01000188">
    <property type="protein sequence ID" value="OSJ02910.1"/>
    <property type="molecule type" value="Genomic_DNA"/>
</dbReference>
<dbReference type="AlphaFoldDB" id="A0A1X3FRD1"/>
<name>A0A1X3FRD1_9BRAD</name>
<comment type="caution">
    <text evidence="2">The sequence shown here is derived from an EMBL/GenBank/DDBJ whole genome shotgun (WGS) entry which is preliminary data.</text>
</comment>
<sequence>MPRGRDKDYRSSASCGWAAFDVLARLVVLAAVAWCFSTSAWAQTKLVPPGAETAGSAVKQSNNKTTTRREATGKPAPVVGGPCDFGVVVTTGDEFTVLTTGLTVFQHKKTVVPIPGWGLNDLIFARIRATIPAGVSVLRIPYNPAKFPPRDESKDTLKDRLFRDLNAELAQYMRDVVKGTNCRHYIQILNSISPFGSSNYTVRGFGILNHDVVLGRRIYLYALAFVRIFDGRDFSVVRQSSALINTHHSLMVQRLLGVQIGGPYRELPAESFPTRPEDAADNPALRDDVRAMLTESLDKTLPLLIGVQRAARNSDAR</sequence>
<evidence type="ECO:0000256" key="1">
    <source>
        <dbReference type="SAM" id="MobiDB-lite"/>
    </source>
</evidence>
<feature type="region of interest" description="Disordered" evidence="1">
    <location>
        <begin position="52"/>
        <end position="75"/>
    </location>
</feature>
<proteinExistence type="predicted"/>
<dbReference type="RefSeq" id="WP_085362010.1">
    <property type="nucleotide sequence ID" value="NZ_NAFC01000157.1"/>
</dbReference>
<dbReference type="Proteomes" id="UP000193553">
    <property type="component" value="Unassembled WGS sequence"/>
</dbReference>
<organism evidence="2 3">
    <name type="scientific">Bradyrhizobium canariense</name>
    <dbReference type="NCBI Taxonomy" id="255045"/>
    <lineage>
        <taxon>Bacteria</taxon>
        <taxon>Pseudomonadati</taxon>
        <taxon>Pseudomonadota</taxon>
        <taxon>Alphaproteobacteria</taxon>
        <taxon>Hyphomicrobiales</taxon>
        <taxon>Nitrobacteraceae</taxon>
        <taxon>Bradyrhizobium</taxon>
    </lineage>
</organism>
<gene>
    <name evidence="2" type="ORF">BSZ18_34990</name>
</gene>
<dbReference type="OrthoDB" id="8250715at2"/>
<reference evidence="2 3" key="1">
    <citation type="submission" date="2017-03" db="EMBL/GenBank/DDBJ databases">
        <title>Whole genome sequences of fourteen strains of Bradyrhizobium canariense and one strain of Bradyrhizobium japonicum isolated from Lupinus (Papilionoideae: Genisteae) species in Algeria.</title>
        <authorList>
            <person name="Crovadore J."/>
            <person name="Chekireb D."/>
            <person name="Brachmann A."/>
            <person name="Chablais R."/>
            <person name="Cochard B."/>
            <person name="Lefort F."/>
        </authorList>
    </citation>
    <scope>NUCLEOTIDE SEQUENCE [LARGE SCALE GENOMIC DNA]</scope>
    <source>
        <strain evidence="2 3">UBMA195</strain>
    </source>
</reference>
<protein>
    <submittedName>
        <fullName evidence="2">Uncharacterized protein</fullName>
    </submittedName>
</protein>